<reference evidence="1 3" key="1">
    <citation type="submission" date="2020-08" db="EMBL/GenBank/DDBJ databases">
        <title>Genomic Encyclopedia of Type Strains, Phase IV (KMG-IV): sequencing the most valuable type-strain genomes for metagenomic binning, comparative biology and taxonomic classification.</title>
        <authorList>
            <person name="Goeker M."/>
        </authorList>
    </citation>
    <scope>NUCLEOTIDE SEQUENCE [LARGE SCALE GENOMIC DNA]</scope>
    <source>
        <strain evidence="1 3">DSM 14562</strain>
    </source>
</reference>
<dbReference type="Proteomes" id="UP000704529">
    <property type="component" value="Unassembled WGS sequence"/>
</dbReference>
<sequence length="155" mass="17251">MTSNTQAEKALTEVFHEWVASTVDPEGFPVPHALVRNREGTLTVVALAVPPTEAYAVMLKLWHQGAEEMIFALDRFALPGQGTTLGDLLAGFHFTRHAAPRPFIIEYQHAPRIVRPIDWDNVHWTAGLYGEFNQVLRQRLGIAPEKVQDTVGGRG</sequence>
<dbReference type="RefSeq" id="WP_184105542.1">
    <property type="nucleotide sequence ID" value="NZ_JACHNX010000006.1"/>
</dbReference>
<evidence type="ECO:0000313" key="1">
    <source>
        <dbReference type="EMBL" id="MBB4609623.1"/>
    </source>
</evidence>
<dbReference type="EMBL" id="JACHNX010000006">
    <property type="protein sequence ID" value="MBB4609623.1"/>
    <property type="molecule type" value="Genomic_DNA"/>
</dbReference>
<organism evidence="2 4">
    <name type="scientific">Sphingomonas yabuuchiae</name>
    <dbReference type="NCBI Taxonomy" id="172044"/>
    <lineage>
        <taxon>Bacteria</taxon>
        <taxon>Pseudomonadati</taxon>
        <taxon>Pseudomonadota</taxon>
        <taxon>Alphaproteobacteria</taxon>
        <taxon>Sphingomonadales</taxon>
        <taxon>Sphingomonadaceae</taxon>
        <taxon>Sphingomonas</taxon>
    </lineage>
</organism>
<name>A0AA41DBJ7_9SPHN</name>
<keyword evidence="3" id="KW-1185">Reference proteome</keyword>
<reference evidence="2" key="2">
    <citation type="submission" date="2021-01" db="EMBL/GenBank/DDBJ databases">
        <title>Genome Sequencing of Type Strains.</title>
        <authorList>
            <person name="Lemaire J.F."/>
            <person name="Inderbitzin P."/>
            <person name="Collins S.B."/>
            <person name="Wespe N."/>
            <person name="Knight-Connoni V."/>
        </authorList>
    </citation>
    <scope>NUCLEOTIDE SEQUENCE</scope>
    <source>
        <strain evidence="2">DSM 14562</strain>
    </source>
</reference>
<gene>
    <name evidence="1" type="ORF">GGQ89_001845</name>
    <name evidence="2" type="ORF">JYA60_06815</name>
</gene>
<proteinExistence type="predicted"/>
<evidence type="ECO:0000313" key="2">
    <source>
        <dbReference type="EMBL" id="MBN3557936.1"/>
    </source>
</evidence>
<accession>A0AA41DBJ7</accession>
<protein>
    <submittedName>
        <fullName evidence="2">Uncharacterized protein</fullName>
    </submittedName>
</protein>
<evidence type="ECO:0000313" key="3">
    <source>
        <dbReference type="Proteomes" id="UP000584663"/>
    </source>
</evidence>
<dbReference type="Proteomes" id="UP000584663">
    <property type="component" value="Unassembled WGS sequence"/>
</dbReference>
<dbReference type="EMBL" id="JAFHKU010000123">
    <property type="protein sequence ID" value="MBN3557936.1"/>
    <property type="molecule type" value="Genomic_DNA"/>
</dbReference>
<dbReference type="AlphaFoldDB" id="A0AA41DBJ7"/>
<evidence type="ECO:0000313" key="4">
    <source>
        <dbReference type="Proteomes" id="UP000704529"/>
    </source>
</evidence>
<comment type="caution">
    <text evidence="2">The sequence shown here is derived from an EMBL/GenBank/DDBJ whole genome shotgun (WGS) entry which is preliminary data.</text>
</comment>